<dbReference type="Pfam" id="PF00593">
    <property type="entry name" value="TonB_dep_Rec_b-barrel"/>
    <property type="match status" value="1"/>
</dbReference>
<dbReference type="InterPro" id="IPR039426">
    <property type="entry name" value="TonB-dep_rcpt-like"/>
</dbReference>
<dbReference type="Gene3D" id="2.40.170.20">
    <property type="entry name" value="TonB-dependent receptor, beta-barrel domain"/>
    <property type="match status" value="1"/>
</dbReference>
<comment type="subcellular location">
    <subcellularLocation>
        <location evidence="1 10">Cell outer membrane</location>
        <topology evidence="1 10">Multi-pass membrane protein</topology>
    </subcellularLocation>
</comment>
<keyword evidence="8 10" id="KW-0472">Membrane</keyword>
<evidence type="ECO:0000256" key="9">
    <source>
        <dbReference type="ARBA" id="ARBA00023237"/>
    </source>
</evidence>
<evidence type="ECO:0000256" key="12">
    <source>
        <dbReference type="SAM" id="SignalP"/>
    </source>
</evidence>
<evidence type="ECO:0000256" key="6">
    <source>
        <dbReference type="ARBA" id="ARBA00023065"/>
    </source>
</evidence>
<evidence type="ECO:0000256" key="7">
    <source>
        <dbReference type="ARBA" id="ARBA00023077"/>
    </source>
</evidence>
<dbReference type="Gene3D" id="2.170.130.10">
    <property type="entry name" value="TonB-dependent receptor, plug domain"/>
    <property type="match status" value="1"/>
</dbReference>
<accession>A0ABY4C716</accession>
<evidence type="ECO:0000259" key="14">
    <source>
        <dbReference type="Pfam" id="PF07715"/>
    </source>
</evidence>
<dbReference type="PANTHER" id="PTHR30069">
    <property type="entry name" value="TONB-DEPENDENT OUTER MEMBRANE RECEPTOR"/>
    <property type="match status" value="1"/>
</dbReference>
<dbReference type="InterPro" id="IPR036942">
    <property type="entry name" value="Beta-barrel_TonB_sf"/>
</dbReference>
<dbReference type="InterPro" id="IPR012910">
    <property type="entry name" value="Plug_dom"/>
</dbReference>
<keyword evidence="16" id="KW-1185">Reference proteome</keyword>
<reference evidence="15" key="1">
    <citation type="submission" date="2022-03" db="EMBL/GenBank/DDBJ databases">
        <title>Genome Identification and Characterization of new species Bdellovibrio reynosense LBG001 sp. nov. from a Mexico soil sample.</title>
        <authorList>
            <person name="Camilli A."/>
            <person name="Ajao Y."/>
            <person name="Guo X."/>
        </authorList>
    </citation>
    <scope>NUCLEOTIDE SEQUENCE</scope>
    <source>
        <strain evidence="15">LBG001</strain>
    </source>
</reference>
<dbReference type="RefSeq" id="WP_243536534.1">
    <property type="nucleotide sequence ID" value="NZ_CP093442.1"/>
</dbReference>
<comment type="similarity">
    <text evidence="10 11">Belongs to the TonB-dependent receptor family.</text>
</comment>
<evidence type="ECO:0000256" key="1">
    <source>
        <dbReference type="ARBA" id="ARBA00004571"/>
    </source>
</evidence>
<evidence type="ECO:0000256" key="2">
    <source>
        <dbReference type="ARBA" id="ARBA00022448"/>
    </source>
</evidence>
<keyword evidence="4 10" id="KW-0812">Transmembrane</keyword>
<keyword evidence="7 11" id="KW-0798">TonB box</keyword>
<evidence type="ECO:0000259" key="13">
    <source>
        <dbReference type="Pfam" id="PF00593"/>
    </source>
</evidence>
<evidence type="ECO:0000313" key="15">
    <source>
        <dbReference type="EMBL" id="UOF00504.1"/>
    </source>
</evidence>
<keyword evidence="3 10" id="KW-1134">Transmembrane beta strand</keyword>
<keyword evidence="15" id="KW-0675">Receptor</keyword>
<dbReference type="SUPFAM" id="SSF56935">
    <property type="entry name" value="Porins"/>
    <property type="match status" value="1"/>
</dbReference>
<keyword evidence="6" id="KW-0406">Ion transport</keyword>
<evidence type="ECO:0000313" key="16">
    <source>
        <dbReference type="Proteomes" id="UP000830116"/>
    </source>
</evidence>
<dbReference type="InterPro" id="IPR000531">
    <property type="entry name" value="Beta-barrel_TonB"/>
</dbReference>
<feature type="chain" id="PRO_5046603829" evidence="12">
    <location>
        <begin position="19"/>
        <end position="614"/>
    </location>
</feature>
<keyword evidence="2 10" id="KW-0813">Transport</keyword>
<dbReference type="PANTHER" id="PTHR30069:SF53">
    <property type="entry name" value="COLICIN I RECEPTOR-RELATED"/>
    <property type="match status" value="1"/>
</dbReference>
<dbReference type="CDD" id="cd01347">
    <property type="entry name" value="ligand_gated_channel"/>
    <property type="match status" value="1"/>
</dbReference>
<proteinExistence type="inferred from homology"/>
<evidence type="ECO:0000256" key="11">
    <source>
        <dbReference type="RuleBase" id="RU003357"/>
    </source>
</evidence>
<protein>
    <submittedName>
        <fullName evidence="15">TonB-dependent receptor</fullName>
    </submittedName>
</protein>
<organism evidence="15 16">
    <name type="scientific">Bdellovibrio reynosensis</name>
    <dbReference type="NCBI Taxonomy" id="2835041"/>
    <lineage>
        <taxon>Bacteria</taxon>
        <taxon>Pseudomonadati</taxon>
        <taxon>Bdellovibrionota</taxon>
        <taxon>Bdellovibrionia</taxon>
        <taxon>Bdellovibrionales</taxon>
        <taxon>Pseudobdellovibrionaceae</taxon>
        <taxon>Bdellovibrio</taxon>
    </lineage>
</organism>
<evidence type="ECO:0000256" key="4">
    <source>
        <dbReference type="ARBA" id="ARBA00022692"/>
    </source>
</evidence>
<evidence type="ECO:0000256" key="5">
    <source>
        <dbReference type="ARBA" id="ARBA00022729"/>
    </source>
</evidence>
<keyword evidence="9 10" id="KW-0998">Cell outer membrane</keyword>
<keyword evidence="5 12" id="KW-0732">Signal</keyword>
<evidence type="ECO:0000256" key="10">
    <source>
        <dbReference type="PROSITE-ProRule" id="PRU01360"/>
    </source>
</evidence>
<dbReference type="Proteomes" id="UP000830116">
    <property type="component" value="Chromosome"/>
</dbReference>
<feature type="domain" description="TonB-dependent receptor plug" evidence="14">
    <location>
        <begin position="35"/>
        <end position="142"/>
    </location>
</feature>
<gene>
    <name evidence="15" type="ORF">MNR06_12425</name>
</gene>
<sequence>MKNIFVMGLLLGSLSTYAQINPVVVESSSVTEESADTSSWVTVLDETEIKNQNKSTVADLLRDVPGVEVVRQGGVGQTTSIFIRGARSEDTLVLIDGIRANELMSPAGGFDFSSLASVNIARIEVHRGPQSVRFGSGAIGGVINIITKEGKGPLAVSYVAEAGSYDTLRAGVSVYGRQNNLGYSAGVEGLKTAGFSAADKSQGNTEADGATVATVSSKLTYHASETGKVVGSLRYSQAEVDLDYAGGTQGDDPNSSAVFKQLITGVTGVNHFFSNTLRSSLSFTFSEVTRFDENKADPVHVDTSENYFISELQQIETAHEWLPTSTQSLKFILSYQDESGKGYSNYSGFAAPFARERLKNTGEGFFYSYDDNKWLFDAGLRYDQQSEKGQAVSVRSSVGRRIAASDTLVRLTYGTGFKNPSLYQLYSSYGDLSLKSQDGKALDISVEQQLGERLEFSADLFRTFYDDLIDFVSGKYKNIASAQSEGIEVQGMYKVLNSLALKASYTYLETKDNTTNLRLLRRPMNAYSVSAIYSHEKIEGSVQYRFSGERDDLDPNTFARTENSSYDVVSVKASYKLSQDLKITGRIENLLDRQYQEVLGYGTPERSFFVGISN</sequence>
<evidence type="ECO:0000256" key="3">
    <source>
        <dbReference type="ARBA" id="ARBA00022452"/>
    </source>
</evidence>
<feature type="signal peptide" evidence="12">
    <location>
        <begin position="1"/>
        <end position="18"/>
    </location>
</feature>
<dbReference type="Pfam" id="PF07715">
    <property type="entry name" value="Plug"/>
    <property type="match status" value="1"/>
</dbReference>
<dbReference type="PROSITE" id="PS52016">
    <property type="entry name" value="TONB_DEPENDENT_REC_3"/>
    <property type="match status" value="1"/>
</dbReference>
<evidence type="ECO:0000256" key="8">
    <source>
        <dbReference type="ARBA" id="ARBA00023136"/>
    </source>
</evidence>
<dbReference type="InterPro" id="IPR037066">
    <property type="entry name" value="Plug_dom_sf"/>
</dbReference>
<name>A0ABY4C716_9BACT</name>
<dbReference type="EMBL" id="CP093442">
    <property type="protein sequence ID" value="UOF00504.1"/>
    <property type="molecule type" value="Genomic_DNA"/>
</dbReference>
<feature type="domain" description="TonB-dependent receptor-like beta-barrel" evidence="13">
    <location>
        <begin position="165"/>
        <end position="590"/>
    </location>
</feature>